<dbReference type="RefSeq" id="WP_139064963.1">
    <property type="nucleotide sequence ID" value="NZ_CP040812.1"/>
</dbReference>
<dbReference type="InterPro" id="IPR028973">
    <property type="entry name" value="PhnB-like"/>
</dbReference>
<dbReference type="CDD" id="cd06588">
    <property type="entry name" value="PhnB_like"/>
    <property type="match status" value="2"/>
</dbReference>
<organism evidence="2 3">
    <name type="scientific">Antarcticibacterium flavum</name>
    <dbReference type="NCBI Taxonomy" id="2058175"/>
    <lineage>
        <taxon>Bacteria</taxon>
        <taxon>Pseudomonadati</taxon>
        <taxon>Bacteroidota</taxon>
        <taxon>Flavobacteriia</taxon>
        <taxon>Flavobacteriales</taxon>
        <taxon>Flavobacteriaceae</taxon>
        <taxon>Antarcticibacterium</taxon>
    </lineage>
</organism>
<evidence type="ECO:0000313" key="3">
    <source>
        <dbReference type="Proteomes" id="UP000309016"/>
    </source>
</evidence>
<dbReference type="PANTHER" id="PTHR33990">
    <property type="entry name" value="PROTEIN YJDN-RELATED"/>
    <property type="match status" value="1"/>
</dbReference>
<dbReference type="Gene3D" id="3.30.720.110">
    <property type="match status" value="1"/>
</dbReference>
<evidence type="ECO:0000259" key="1">
    <source>
        <dbReference type="Pfam" id="PF06983"/>
    </source>
</evidence>
<dbReference type="SUPFAM" id="SSF54593">
    <property type="entry name" value="Glyoxalase/Bleomycin resistance protein/Dihydroxybiphenyl dioxygenase"/>
    <property type="match status" value="2"/>
</dbReference>
<dbReference type="Gene3D" id="3.10.180.10">
    <property type="entry name" value="2,3-Dihydroxybiphenyl 1,2-Dioxygenase, domain 1"/>
    <property type="match status" value="1"/>
</dbReference>
<reference evidence="2 3" key="1">
    <citation type="submission" date="2019-06" db="EMBL/GenBank/DDBJ databases">
        <title>Complete genome sequence of Antarcticibacterium flavum KCTC 52984T from an Antarctic marine sediment.</title>
        <authorList>
            <person name="Lee Y.M."/>
            <person name="Shin S.C."/>
        </authorList>
    </citation>
    <scope>NUCLEOTIDE SEQUENCE [LARGE SCALE GENOMIC DNA]</scope>
    <source>
        <strain evidence="2 3">KCTC 52984</strain>
    </source>
</reference>
<dbReference type="AlphaFoldDB" id="A0A5B7X137"/>
<feature type="domain" description="PhnB-like" evidence="1">
    <location>
        <begin position="143"/>
        <end position="267"/>
    </location>
</feature>
<dbReference type="Proteomes" id="UP000309016">
    <property type="component" value="Chromosome"/>
</dbReference>
<name>A0A5B7X137_9FLAO</name>
<accession>A0A5B7X137</accession>
<dbReference type="KEGG" id="afla:FHG64_02710"/>
<dbReference type="Gene3D" id="3.30.720.100">
    <property type="match status" value="1"/>
</dbReference>
<proteinExistence type="predicted"/>
<gene>
    <name evidence="2" type="ORF">FHG64_02710</name>
</gene>
<sequence length="305" mass="35199">MEKINQKIIPHLWFDSDAEEAVEFYTSLFKNSAIQTITRYPGVGQEIHQKEEGSVMNIDFVLEGYQFLALNGGPHFKFNPSISFFVICDKDEIDHLWENLYAGGKALLPLAAYDWSPRYGWLQDRYGLNWQLMTEDSGQEVSQKICPLLFFTGKSHGKAEQAIHFYTSVFKDSEIEGILKYEEQDKNEYAVGTVKHAQFQLLKETFMAMDSGMENDFPFNEAISFIVQCRDQQEIDYYWEQLTEGGDPQAQQCGWLKDKFGVSWQVVPEGMDALLNDPDQEKANLAMKKMLKMKKIDMNALKENL</sequence>
<dbReference type="Pfam" id="PF06983">
    <property type="entry name" value="3-dmu-9_3-mt"/>
    <property type="match status" value="2"/>
</dbReference>
<dbReference type="InterPro" id="IPR029068">
    <property type="entry name" value="Glyas_Bleomycin-R_OHBP_Dase"/>
</dbReference>
<evidence type="ECO:0000313" key="2">
    <source>
        <dbReference type="EMBL" id="QCY68388.1"/>
    </source>
</evidence>
<feature type="domain" description="PhnB-like" evidence="1">
    <location>
        <begin position="6"/>
        <end position="132"/>
    </location>
</feature>
<dbReference type="OrthoDB" id="9806473at2"/>
<protein>
    <submittedName>
        <fullName evidence="2">VOC family protein</fullName>
    </submittedName>
</protein>
<keyword evidence="3" id="KW-1185">Reference proteome</keyword>
<dbReference type="EMBL" id="CP040812">
    <property type="protein sequence ID" value="QCY68388.1"/>
    <property type="molecule type" value="Genomic_DNA"/>
</dbReference>